<evidence type="ECO:0000313" key="1">
    <source>
        <dbReference type="EMBL" id="GEJ56685.1"/>
    </source>
</evidence>
<name>A0A7I9VJZ1_9BACT</name>
<dbReference type="Proteomes" id="UP000503640">
    <property type="component" value="Unassembled WGS sequence"/>
</dbReference>
<sequence length="264" mass="28166">MRGAGPSGRAGGLPAVYEGPEELSALLARAGSPHDADAVAERFREAQRLGHERADVIPGLFEDEPRFASPEDARRLYGNLFALWDRLARGLSISREEPEAPPPLAPPAAALPERGASPGTVLPPALVDAVWKHLDALTDRERQRLRDRFDGAQPNVTAWLDALTLPEAAALAVHDLAFEAWAMFDVAFGDRVDTVPFQTLRATHPEPATLETTQPALAAYVSEALDLVAEEDASFGAATRAEAERVLATVAAALTEAVAAEEDA</sequence>
<accession>A0A7I9VJZ1</accession>
<gene>
    <name evidence="1" type="ORF">AMYX_14260</name>
</gene>
<protein>
    <submittedName>
        <fullName evidence="1">Uncharacterized protein</fullName>
    </submittedName>
</protein>
<evidence type="ECO:0000313" key="2">
    <source>
        <dbReference type="Proteomes" id="UP000503640"/>
    </source>
</evidence>
<dbReference type="EMBL" id="BJTG01000003">
    <property type="protein sequence ID" value="GEJ56685.1"/>
    <property type="molecule type" value="Genomic_DNA"/>
</dbReference>
<reference evidence="2" key="1">
    <citation type="journal article" date="2020" name="Appl. Environ. Microbiol.">
        <title>Diazotrophic Anaeromyxobacter Isolates from Soils.</title>
        <authorList>
            <person name="Masuda Y."/>
            <person name="Yamanaka H."/>
            <person name="Xu Z.X."/>
            <person name="Shiratori Y."/>
            <person name="Aono T."/>
            <person name="Amachi S."/>
            <person name="Senoo K."/>
            <person name="Itoh H."/>
        </authorList>
    </citation>
    <scope>NUCLEOTIDE SEQUENCE [LARGE SCALE GENOMIC DNA]</scope>
    <source>
        <strain evidence="2">R267</strain>
    </source>
</reference>
<organism evidence="1 2">
    <name type="scientific">Anaeromyxobacter diazotrophicus</name>
    <dbReference type="NCBI Taxonomy" id="2590199"/>
    <lineage>
        <taxon>Bacteria</taxon>
        <taxon>Pseudomonadati</taxon>
        <taxon>Myxococcota</taxon>
        <taxon>Myxococcia</taxon>
        <taxon>Myxococcales</taxon>
        <taxon>Cystobacterineae</taxon>
        <taxon>Anaeromyxobacteraceae</taxon>
        <taxon>Anaeromyxobacter</taxon>
    </lineage>
</organism>
<proteinExistence type="predicted"/>
<dbReference type="AlphaFoldDB" id="A0A7I9VJZ1"/>
<comment type="caution">
    <text evidence="1">The sequence shown here is derived from an EMBL/GenBank/DDBJ whole genome shotgun (WGS) entry which is preliminary data.</text>
</comment>
<keyword evidence="2" id="KW-1185">Reference proteome</keyword>